<organism evidence="2 3">
    <name type="scientific">Asanoa ishikariensis</name>
    <dbReference type="NCBI Taxonomy" id="137265"/>
    <lineage>
        <taxon>Bacteria</taxon>
        <taxon>Bacillati</taxon>
        <taxon>Actinomycetota</taxon>
        <taxon>Actinomycetes</taxon>
        <taxon>Micromonosporales</taxon>
        <taxon>Micromonosporaceae</taxon>
        <taxon>Asanoa</taxon>
    </lineage>
</organism>
<accession>A0A1H3USD4</accession>
<dbReference type="AlphaFoldDB" id="A0A1H3USD4"/>
<dbReference type="Proteomes" id="UP000199632">
    <property type="component" value="Unassembled WGS sequence"/>
</dbReference>
<dbReference type="RefSeq" id="WP_143050102.1">
    <property type="nucleotide sequence ID" value="NZ_BOND01000029.1"/>
</dbReference>
<keyword evidence="1" id="KW-1133">Transmembrane helix</keyword>
<dbReference type="InterPro" id="IPR036513">
    <property type="entry name" value="STAS_dom_sf"/>
</dbReference>
<feature type="transmembrane region" description="Helical" evidence="1">
    <location>
        <begin position="53"/>
        <end position="72"/>
    </location>
</feature>
<protein>
    <recommendedName>
        <fullName evidence="4">STAS domain-containing protein</fullName>
    </recommendedName>
</protein>
<evidence type="ECO:0000313" key="2">
    <source>
        <dbReference type="EMBL" id="SDZ65312.1"/>
    </source>
</evidence>
<evidence type="ECO:0000313" key="3">
    <source>
        <dbReference type="Proteomes" id="UP000199632"/>
    </source>
</evidence>
<keyword evidence="1" id="KW-0812">Transmembrane</keyword>
<name>A0A1H3USD4_9ACTN</name>
<evidence type="ECO:0000256" key="1">
    <source>
        <dbReference type="SAM" id="Phobius"/>
    </source>
</evidence>
<gene>
    <name evidence="2" type="ORF">SAMN05421684_7992</name>
</gene>
<keyword evidence="3" id="KW-1185">Reference proteome</keyword>
<keyword evidence="1" id="KW-0472">Membrane</keyword>
<proteinExistence type="predicted"/>
<dbReference type="Gene3D" id="3.30.750.24">
    <property type="entry name" value="STAS domain"/>
    <property type="match status" value="1"/>
</dbReference>
<dbReference type="EMBL" id="FNQB01000005">
    <property type="protein sequence ID" value="SDZ65312.1"/>
    <property type="molecule type" value="Genomic_DNA"/>
</dbReference>
<evidence type="ECO:0008006" key="4">
    <source>
        <dbReference type="Google" id="ProtNLM"/>
    </source>
</evidence>
<sequence length="115" mass="12293">MVILRHDFEFGAPCLVIDGVEAFVRLDGDIDGDCVDAMDDVVGLLRRSAPRRIFTDLGGVVFAGAALANFLVRVVDALPTSSTTRFAVCYLTAGAVLRVAELRLLAAAVTGQLRR</sequence>
<reference evidence="3" key="1">
    <citation type="submission" date="2016-10" db="EMBL/GenBank/DDBJ databases">
        <authorList>
            <person name="Varghese N."/>
            <person name="Submissions S."/>
        </authorList>
    </citation>
    <scope>NUCLEOTIDE SEQUENCE [LARGE SCALE GENOMIC DNA]</scope>
    <source>
        <strain evidence="3">DSM 44718</strain>
    </source>
</reference>